<proteinExistence type="predicted"/>
<evidence type="ECO:0000313" key="2">
    <source>
        <dbReference type="Proteomes" id="UP000799779"/>
    </source>
</evidence>
<organism evidence="1 2">
    <name type="scientific">Amniculicola lignicola CBS 123094</name>
    <dbReference type="NCBI Taxonomy" id="1392246"/>
    <lineage>
        <taxon>Eukaryota</taxon>
        <taxon>Fungi</taxon>
        <taxon>Dikarya</taxon>
        <taxon>Ascomycota</taxon>
        <taxon>Pezizomycotina</taxon>
        <taxon>Dothideomycetes</taxon>
        <taxon>Pleosporomycetidae</taxon>
        <taxon>Pleosporales</taxon>
        <taxon>Amniculicolaceae</taxon>
        <taxon>Amniculicola</taxon>
    </lineage>
</organism>
<dbReference type="AlphaFoldDB" id="A0A6A5WJ70"/>
<dbReference type="Gene3D" id="2.60.120.200">
    <property type="match status" value="1"/>
</dbReference>
<dbReference type="PANTHER" id="PTHR35332:SF2">
    <property type="entry name" value="REGULATION OF ENOLASE PROTEIN 1"/>
    <property type="match status" value="1"/>
</dbReference>
<dbReference type="Pfam" id="PF07081">
    <property type="entry name" value="DUF1349"/>
    <property type="match status" value="1"/>
</dbReference>
<dbReference type="Proteomes" id="UP000799779">
    <property type="component" value="Unassembled WGS sequence"/>
</dbReference>
<dbReference type="EMBL" id="ML977580">
    <property type="protein sequence ID" value="KAF2001950.1"/>
    <property type="molecule type" value="Genomic_DNA"/>
</dbReference>
<sequence length="216" mass="24011">MSLATVTTTFEPFNLSTPAGTDIWRKPPTHNVLTAPTNPSPLPTFPLKKFQRARLTFALPPAGELRQYDQAGLLLSFTKPGAEAGSGKDKWIKSGIEWYYGKPYVSTVGCDAWADWSIVPLSGFDTNSTTERPTATIEARREKDVLGKSLWVYQIVTDGEGKEERRPLREINWIFAEEEGWEVGVGGMVARPTKEGGEAKLEADFEKGIEVEFLEE</sequence>
<accession>A0A6A5WJ70</accession>
<dbReference type="PANTHER" id="PTHR35332">
    <property type="entry name" value="REGULATION OF ENOLASE PROTEIN 1"/>
    <property type="match status" value="1"/>
</dbReference>
<evidence type="ECO:0000313" key="1">
    <source>
        <dbReference type="EMBL" id="KAF2001950.1"/>
    </source>
</evidence>
<keyword evidence="2" id="KW-1185">Reference proteome</keyword>
<gene>
    <name evidence="1" type="ORF">P154DRAFT_431846</name>
</gene>
<protein>
    <submittedName>
        <fullName evidence="1">Uncharacterized protein</fullName>
    </submittedName>
</protein>
<name>A0A6A5WJ70_9PLEO</name>
<reference evidence="1" key="1">
    <citation type="journal article" date="2020" name="Stud. Mycol.">
        <title>101 Dothideomycetes genomes: a test case for predicting lifestyles and emergence of pathogens.</title>
        <authorList>
            <person name="Haridas S."/>
            <person name="Albert R."/>
            <person name="Binder M."/>
            <person name="Bloem J."/>
            <person name="Labutti K."/>
            <person name="Salamov A."/>
            <person name="Andreopoulos B."/>
            <person name="Baker S."/>
            <person name="Barry K."/>
            <person name="Bills G."/>
            <person name="Bluhm B."/>
            <person name="Cannon C."/>
            <person name="Castanera R."/>
            <person name="Culley D."/>
            <person name="Daum C."/>
            <person name="Ezra D."/>
            <person name="Gonzalez J."/>
            <person name="Henrissat B."/>
            <person name="Kuo A."/>
            <person name="Liang C."/>
            <person name="Lipzen A."/>
            <person name="Lutzoni F."/>
            <person name="Magnuson J."/>
            <person name="Mondo S."/>
            <person name="Nolan M."/>
            <person name="Ohm R."/>
            <person name="Pangilinan J."/>
            <person name="Park H.-J."/>
            <person name="Ramirez L."/>
            <person name="Alfaro M."/>
            <person name="Sun H."/>
            <person name="Tritt A."/>
            <person name="Yoshinaga Y."/>
            <person name="Zwiers L.-H."/>
            <person name="Turgeon B."/>
            <person name="Goodwin S."/>
            <person name="Spatafora J."/>
            <person name="Crous P."/>
            <person name="Grigoriev I."/>
        </authorList>
    </citation>
    <scope>NUCLEOTIDE SEQUENCE</scope>
    <source>
        <strain evidence="1">CBS 123094</strain>
    </source>
</reference>
<dbReference type="InterPro" id="IPR009784">
    <property type="entry name" value="DUF1349"/>
</dbReference>
<dbReference type="OrthoDB" id="42525at2759"/>